<evidence type="ECO:0000313" key="4">
    <source>
        <dbReference type="Proteomes" id="UP001217417"/>
    </source>
</evidence>
<reference evidence="3" key="1">
    <citation type="submission" date="2023-03" db="EMBL/GenBank/DDBJ databases">
        <title>Near-Complete genome sequence of Lipomyces tetrasporous NRRL Y-64009, an oleaginous yeast capable of growing on lignocellulosic hydrolysates.</title>
        <authorList>
            <consortium name="Lawrence Berkeley National Laboratory"/>
            <person name="Jagtap S.S."/>
            <person name="Liu J.-J."/>
            <person name="Walukiewicz H.E."/>
            <person name="Pangilinan J."/>
            <person name="Lipzen A."/>
            <person name="Ahrendt S."/>
            <person name="Koriabine M."/>
            <person name="Cobaugh K."/>
            <person name="Salamov A."/>
            <person name="Yoshinaga Y."/>
            <person name="Ng V."/>
            <person name="Daum C."/>
            <person name="Grigoriev I.V."/>
            <person name="Slininger P.J."/>
            <person name="Dien B.S."/>
            <person name="Jin Y.-S."/>
            <person name="Rao C.V."/>
        </authorList>
    </citation>
    <scope>NUCLEOTIDE SEQUENCE</scope>
    <source>
        <strain evidence="3">NRRL Y-64009</strain>
    </source>
</reference>
<feature type="domain" description="BAH" evidence="2">
    <location>
        <begin position="207"/>
        <end position="328"/>
    </location>
</feature>
<evidence type="ECO:0000256" key="1">
    <source>
        <dbReference type="SAM" id="MobiDB-lite"/>
    </source>
</evidence>
<keyword evidence="4" id="KW-1185">Reference proteome</keyword>
<dbReference type="Gene3D" id="2.30.30.490">
    <property type="match status" value="1"/>
</dbReference>
<dbReference type="EMBL" id="JARPMG010000001">
    <property type="protein sequence ID" value="KAJ8104158.1"/>
    <property type="molecule type" value="Genomic_DNA"/>
</dbReference>
<gene>
    <name evidence="3" type="ORF">POJ06DRAFT_243757</name>
</gene>
<dbReference type="InterPro" id="IPR011011">
    <property type="entry name" value="Znf_FYVE_PHD"/>
</dbReference>
<evidence type="ECO:0000259" key="2">
    <source>
        <dbReference type="PROSITE" id="PS51038"/>
    </source>
</evidence>
<proteinExistence type="predicted"/>
<dbReference type="GeneID" id="80881570"/>
<organism evidence="3 4">
    <name type="scientific">Lipomyces tetrasporus</name>
    <dbReference type="NCBI Taxonomy" id="54092"/>
    <lineage>
        <taxon>Eukaryota</taxon>
        <taxon>Fungi</taxon>
        <taxon>Dikarya</taxon>
        <taxon>Ascomycota</taxon>
        <taxon>Saccharomycotina</taxon>
        <taxon>Lipomycetes</taxon>
        <taxon>Lipomycetales</taxon>
        <taxon>Lipomycetaceae</taxon>
        <taxon>Lipomyces</taxon>
    </lineage>
</organism>
<dbReference type="InterPro" id="IPR001025">
    <property type="entry name" value="BAH_dom"/>
</dbReference>
<dbReference type="Pfam" id="PF01426">
    <property type="entry name" value="BAH"/>
    <property type="match status" value="1"/>
</dbReference>
<dbReference type="Gene3D" id="3.30.40.10">
    <property type="entry name" value="Zinc/RING finger domain, C3HC4 (zinc finger)"/>
    <property type="match status" value="1"/>
</dbReference>
<dbReference type="PANTHER" id="PTHR46364">
    <property type="entry name" value="OS08G0421900 PROTEIN"/>
    <property type="match status" value="1"/>
</dbReference>
<comment type="caution">
    <text evidence="3">The sequence shown here is derived from an EMBL/GenBank/DDBJ whole genome shotgun (WGS) entry which is preliminary data.</text>
</comment>
<dbReference type="GO" id="GO:0003682">
    <property type="term" value="F:chromatin binding"/>
    <property type="evidence" value="ECO:0007669"/>
    <property type="project" value="InterPro"/>
</dbReference>
<feature type="compositionally biased region" description="Polar residues" evidence="1">
    <location>
        <begin position="1"/>
        <end position="12"/>
    </location>
</feature>
<name>A0AAD7QZ94_9ASCO</name>
<dbReference type="RefSeq" id="XP_056047608.1">
    <property type="nucleotide sequence ID" value="XM_056186404.1"/>
</dbReference>
<evidence type="ECO:0000313" key="3">
    <source>
        <dbReference type="EMBL" id="KAJ8104158.1"/>
    </source>
</evidence>
<dbReference type="SUPFAM" id="SSF57903">
    <property type="entry name" value="FYVE/PHD zinc finger"/>
    <property type="match status" value="1"/>
</dbReference>
<protein>
    <recommendedName>
        <fullName evidence="2">BAH domain-containing protein</fullName>
    </recommendedName>
</protein>
<dbReference type="InterPro" id="IPR013083">
    <property type="entry name" value="Znf_RING/FYVE/PHD"/>
</dbReference>
<dbReference type="CDD" id="cd04370">
    <property type="entry name" value="BAH"/>
    <property type="match status" value="1"/>
</dbReference>
<sequence length="439" mass="48617">MAGGSPSPSVGRNGTDKPLSLGQPADTPATPTRRRISRSPNTNEIDDIKAAKSSPNGSRTKSTGGSGSKRTKKIYGSTLTKITSKKAKVPSLASPLASNGDAQSDEDEKYDASSGQAEQEEEENGASGNDPASDQALPNTDVPFTVFRKASAKSTSKKSKKRKHGEDDADSTASTYPFPEDSPDYVVQPKSEWEQLSKYRNFVVGDERFTVGDYVFVNHASNVTGIGLSDPSQFWIGRVLEIRASDPSHVYVRVFWMYWPNELPGGRRYYHGKKELVASNHMDVIDAMAVAAKATVSHWLELDDEDKLTDLFWRQRYDSYNNELMPIRKHCKCKRYYNPDTTMIWCSSCSNWLHEACVIEDVKKRYKDDIQPLADDKKKSSTSRKTKRSKEEPSGKASEGSVQIKVDEQGLSAKAVYTSRSGEKKEVSITCLFCGSNIS</sequence>
<dbReference type="SMART" id="SM00439">
    <property type="entry name" value="BAH"/>
    <property type="match status" value="1"/>
</dbReference>
<dbReference type="PROSITE" id="PS51038">
    <property type="entry name" value="BAH"/>
    <property type="match status" value="1"/>
</dbReference>
<feature type="region of interest" description="Disordered" evidence="1">
    <location>
        <begin position="1"/>
        <end position="186"/>
    </location>
</feature>
<dbReference type="AlphaFoldDB" id="A0AAD7QZ94"/>
<accession>A0AAD7QZ94</accession>
<dbReference type="Proteomes" id="UP001217417">
    <property type="component" value="Unassembled WGS sequence"/>
</dbReference>
<dbReference type="InterPro" id="IPR043151">
    <property type="entry name" value="BAH_sf"/>
</dbReference>
<feature type="region of interest" description="Disordered" evidence="1">
    <location>
        <begin position="373"/>
        <end position="403"/>
    </location>
</feature>